<accession>A0ABW0FRT3</accession>
<dbReference type="RefSeq" id="WP_374037449.1">
    <property type="nucleotide sequence ID" value="NZ_CP169082.1"/>
</dbReference>
<keyword evidence="3" id="KW-1185">Reference proteome</keyword>
<proteinExistence type="predicted"/>
<dbReference type="Proteomes" id="UP001596152">
    <property type="component" value="Unassembled WGS sequence"/>
</dbReference>
<dbReference type="SUPFAM" id="SSF158544">
    <property type="entry name" value="GspK insert domain-like"/>
    <property type="match status" value="1"/>
</dbReference>
<name>A0ABW0FRT3_9CAUL</name>
<dbReference type="Gene3D" id="1.10.40.60">
    <property type="entry name" value="EpsJ-like"/>
    <property type="match status" value="2"/>
</dbReference>
<protein>
    <recommendedName>
        <fullName evidence="4">Type II secretion system protein K</fullName>
    </recommendedName>
</protein>
<reference evidence="3" key="1">
    <citation type="journal article" date="2019" name="Int. J. Syst. Evol. Microbiol.">
        <title>The Global Catalogue of Microorganisms (GCM) 10K type strain sequencing project: providing services to taxonomists for standard genome sequencing and annotation.</title>
        <authorList>
            <consortium name="The Broad Institute Genomics Platform"/>
            <consortium name="The Broad Institute Genome Sequencing Center for Infectious Disease"/>
            <person name="Wu L."/>
            <person name="Ma J."/>
        </authorList>
    </citation>
    <scope>NUCLEOTIDE SEQUENCE [LARGE SCALE GENOMIC DNA]</scope>
    <source>
        <strain evidence="3">JCM 12125</strain>
    </source>
</reference>
<evidence type="ECO:0000313" key="3">
    <source>
        <dbReference type="Proteomes" id="UP001596152"/>
    </source>
</evidence>
<evidence type="ECO:0000256" key="1">
    <source>
        <dbReference type="SAM" id="MobiDB-lite"/>
    </source>
</evidence>
<organism evidence="2 3">
    <name type="scientific">Brevundimonas staleyi</name>
    <dbReference type="NCBI Taxonomy" id="74326"/>
    <lineage>
        <taxon>Bacteria</taxon>
        <taxon>Pseudomonadati</taxon>
        <taxon>Pseudomonadota</taxon>
        <taxon>Alphaproteobacteria</taxon>
        <taxon>Caulobacterales</taxon>
        <taxon>Caulobacteraceae</taxon>
        <taxon>Brevundimonas</taxon>
    </lineage>
</organism>
<evidence type="ECO:0000313" key="2">
    <source>
        <dbReference type="EMBL" id="MFC5344004.1"/>
    </source>
</evidence>
<dbReference type="EMBL" id="JBHSLF010000017">
    <property type="protein sequence ID" value="MFC5344004.1"/>
    <property type="molecule type" value="Genomic_DNA"/>
</dbReference>
<gene>
    <name evidence="2" type="ORF">ACFPIE_08770</name>
</gene>
<comment type="caution">
    <text evidence="2">The sequence shown here is derived from an EMBL/GenBank/DDBJ whole genome shotgun (WGS) entry which is preliminary data.</text>
</comment>
<dbReference type="InterPro" id="IPR038072">
    <property type="entry name" value="GspK_central_sf"/>
</dbReference>
<sequence>MTRRGFALPAVLAVTGVVTIVFLVAITALSSLTAEAQSARSRIRFMERALTAEAAVTMMAATEPFSPTGVEVGGLRRVSEFLGMTPSFTTGVRSGDLRMDGRPYQASIDGVPTLIGVQDQAGLINVSTLDQAGLDRLATASGLSITRRRDLYPRLQDYVDSDDLRTLNGAEADDYDEGGPANRRLLLGAEWLSVLGVREAVDARRWRALRDNVVADSTEATGNVNTAPPAALRIRFGLTETETQRAIAARDRGAILSMADLGAIIGRDLNIDPLAIYTYPSGRMIFTIRDTQSPWVYRGRLSLTPGDPDQPFWIDQTETFEGPQRTRADPTDAPAFPYPTR</sequence>
<feature type="region of interest" description="Disordered" evidence="1">
    <location>
        <begin position="317"/>
        <end position="341"/>
    </location>
</feature>
<evidence type="ECO:0008006" key="4">
    <source>
        <dbReference type="Google" id="ProtNLM"/>
    </source>
</evidence>